<reference evidence="1 2" key="1">
    <citation type="submission" date="2014-10" db="EMBL/GenBank/DDBJ databases">
        <title>Draft genome of anammox bacterium scalindua brodae, obtained using differential coverage binning of sequence data from two enrichment reactors.</title>
        <authorList>
            <person name="Speth D.R."/>
            <person name="Russ L."/>
            <person name="Kartal B."/>
            <person name="Op den Camp H.J."/>
            <person name="Dutilh B.E."/>
            <person name="Jetten M.S."/>
        </authorList>
    </citation>
    <scope>NUCLEOTIDE SEQUENCE [LARGE SCALE GENOMIC DNA]</scope>
    <source>
        <strain evidence="1">RU1</strain>
    </source>
</reference>
<evidence type="ECO:0000313" key="1">
    <source>
        <dbReference type="EMBL" id="KHE92696.1"/>
    </source>
</evidence>
<dbReference type="PROSITE" id="PS51257">
    <property type="entry name" value="PROKAR_LIPOPROTEIN"/>
    <property type="match status" value="1"/>
</dbReference>
<organism evidence="1 2">
    <name type="scientific">Candidatus Scalindua brodae</name>
    <dbReference type="NCBI Taxonomy" id="237368"/>
    <lineage>
        <taxon>Bacteria</taxon>
        <taxon>Pseudomonadati</taxon>
        <taxon>Planctomycetota</taxon>
        <taxon>Candidatus Brocadiia</taxon>
        <taxon>Candidatus Brocadiales</taxon>
        <taxon>Candidatus Scalinduaceae</taxon>
        <taxon>Candidatus Scalindua</taxon>
    </lineage>
</organism>
<name>A0A0B0EKY9_9BACT</name>
<proteinExistence type="predicted"/>
<accession>A0A0B0EKY9</accession>
<protein>
    <submittedName>
        <fullName evidence="1">Uncharacterized protein</fullName>
    </submittedName>
</protein>
<evidence type="ECO:0000313" key="2">
    <source>
        <dbReference type="Proteomes" id="UP000030652"/>
    </source>
</evidence>
<gene>
    <name evidence="1" type="ORF">SCABRO_01556</name>
</gene>
<sequence length="108" mass="12323">MKKILFNIMLCVFLATVAGCVYGPPIKVTVPDLVDMPSLYRNKKVEISGYVVRNEYSGDRFVNWQLIMEENGKRIYCYEDGDNPDIITKCLNLAEEARKNNEKVIVTG</sequence>
<dbReference type="Proteomes" id="UP000030652">
    <property type="component" value="Unassembled WGS sequence"/>
</dbReference>
<dbReference type="AlphaFoldDB" id="A0A0B0EKY9"/>
<comment type="caution">
    <text evidence="1">The sequence shown here is derived from an EMBL/GenBank/DDBJ whole genome shotgun (WGS) entry which is preliminary data.</text>
</comment>
<dbReference type="EMBL" id="JRYO01000102">
    <property type="protein sequence ID" value="KHE92696.1"/>
    <property type="molecule type" value="Genomic_DNA"/>
</dbReference>